<keyword evidence="4" id="KW-1185">Reference proteome</keyword>
<reference evidence="3 4" key="1">
    <citation type="submission" date="2019-08" db="EMBL/GenBank/DDBJ databases">
        <authorList>
            <person name="Peeters C."/>
        </authorList>
    </citation>
    <scope>NUCLEOTIDE SEQUENCE [LARGE SCALE GENOMIC DNA]</scope>
    <source>
        <strain evidence="3 4">LMG 31111</strain>
    </source>
</reference>
<keyword evidence="2" id="KW-0812">Transmembrane</keyword>
<feature type="region of interest" description="Disordered" evidence="1">
    <location>
        <begin position="254"/>
        <end position="278"/>
    </location>
</feature>
<sequence length="338" mass="35126">MPTRIIVALLAIAATTTAACLSIQSGMQRGGLPVERALWVAVGVVLVIAAHLLPALCRSLGWCVRAVGAVIWIGCVAATCYGHAVFFLTSARHAGEIRAASIPAVTPRGRDLTAIARDRADAVARLARANARRCAEPCPSLTAERTALAAKLEAIDVEQSEAARDRAAQDRAAIDRAAAQSDPVTGPLSAFGWSASRADLLAGLAFALVLEAVACFAWLLALRGGAVTSTTETPADQGSNGVTVTPVMAVAMPGHEINPRPDYPKPPPPPGPPALPVDTDIDRVMVAVAAGELRATVTEIRKYLGCSQTRAATVRRSVESAVALKETMHENPTPGVSC</sequence>
<evidence type="ECO:0000313" key="3">
    <source>
        <dbReference type="EMBL" id="VVE53290.1"/>
    </source>
</evidence>
<protein>
    <recommendedName>
        <fullName evidence="5">Transmembrane protein</fullName>
    </recommendedName>
</protein>
<dbReference type="RefSeq" id="WP_150587120.1">
    <property type="nucleotide sequence ID" value="NZ_CABPSE010000026.1"/>
</dbReference>
<dbReference type="Proteomes" id="UP000383971">
    <property type="component" value="Unassembled WGS sequence"/>
</dbReference>
<feature type="compositionally biased region" description="Pro residues" evidence="1">
    <location>
        <begin position="264"/>
        <end position="275"/>
    </location>
</feature>
<dbReference type="EMBL" id="CABPSE010000026">
    <property type="protein sequence ID" value="VVE53290.1"/>
    <property type="molecule type" value="Genomic_DNA"/>
</dbReference>
<evidence type="ECO:0000313" key="4">
    <source>
        <dbReference type="Proteomes" id="UP000383971"/>
    </source>
</evidence>
<feature type="transmembrane region" description="Helical" evidence="2">
    <location>
        <begin position="36"/>
        <end position="57"/>
    </location>
</feature>
<keyword evidence="2" id="KW-1133">Transmembrane helix</keyword>
<evidence type="ECO:0000256" key="2">
    <source>
        <dbReference type="SAM" id="Phobius"/>
    </source>
</evidence>
<feature type="transmembrane region" description="Helical" evidence="2">
    <location>
        <begin position="200"/>
        <end position="221"/>
    </location>
</feature>
<accession>A0A5E4YYX6</accession>
<evidence type="ECO:0008006" key="5">
    <source>
        <dbReference type="Google" id="ProtNLM"/>
    </source>
</evidence>
<evidence type="ECO:0000256" key="1">
    <source>
        <dbReference type="SAM" id="MobiDB-lite"/>
    </source>
</evidence>
<organism evidence="3 4">
    <name type="scientific">Pandoraea communis</name>
    <dbReference type="NCBI Taxonomy" id="2508297"/>
    <lineage>
        <taxon>Bacteria</taxon>
        <taxon>Pseudomonadati</taxon>
        <taxon>Pseudomonadota</taxon>
        <taxon>Betaproteobacteria</taxon>
        <taxon>Burkholderiales</taxon>
        <taxon>Burkholderiaceae</taxon>
        <taxon>Pandoraea</taxon>
    </lineage>
</organism>
<gene>
    <name evidence="3" type="ORF">PCO31111_04879</name>
</gene>
<name>A0A5E4YYX6_9BURK</name>
<dbReference type="AlphaFoldDB" id="A0A5E4YYX6"/>
<dbReference type="PROSITE" id="PS51257">
    <property type="entry name" value="PROKAR_LIPOPROTEIN"/>
    <property type="match status" value="1"/>
</dbReference>
<keyword evidence="2" id="KW-0472">Membrane</keyword>
<feature type="transmembrane region" description="Helical" evidence="2">
    <location>
        <begin position="69"/>
        <end position="88"/>
    </location>
</feature>
<proteinExistence type="predicted"/>